<feature type="transmembrane region" description="Helical" evidence="9">
    <location>
        <begin position="66"/>
        <end position="84"/>
    </location>
</feature>
<dbReference type="SUPFAM" id="SSF103481">
    <property type="entry name" value="Multidrug resistance efflux transporter EmrE"/>
    <property type="match status" value="1"/>
</dbReference>
<evidence type="ECO:0000256" key="6">
    <source>
        <dbReference type="ARBA" id="ARBA00023034"/>
    </source>
</evidence>
<keyword evidence="5 9" id="KW-1133">Transmembrane helix</keyword>
<dbReference type="InterPro" id="IPR013657">
    <property type="entry name" value="SCL35B1-4/HUT1"/>
</dbReference>
<keyword evidence="6 9" id="KW-0333">Golgi apparatus</keyword>
<comment type="similarity">
    <text evidence="9">Belongs to the TPT transporter family. SLC35D subfamily.</text>
</comment>
<evidence type="ECO:0000256" key="4">
    <source>
        <dbReference type="ARBA" id="ARBA00022692"/>
    </source>
</evidence>
<feature type="transmembrane region" description="Helical" evidence="9">
    <location>
        <begin position="187"/>
        <end position="207"/>
    </location>
</feature>
<keyword evidence="9" id="KW-0256">Endoplasmic reticulum</keyword>
<evidence type="ECO:0000256" key="8">
    <source>
        <dbReference type="ARBA" id="ARBA00023329"/>
    </source>
</evidence>
<dbReference type="InParanoid" id="A0A168Q6J6"/>
<dbReference type="PANTHER" id="PTHR11132">
    <property type="entry name" value="SOLUTE CARRIER FAMILY 35"/>
    <property type="match status" value="1"/>
</dbReference>
<dbReference type="OrthoDB" id="417037at2759"/>
<dbReference type="InterPro" id="IPR050186">
    <property type="entry name" value="TPT_transporter"/>
</dbReference>
<proteinExistence type="inferred from homology"/>
<evidence type="ECO:0000256" key="5">
    <source>
        <dbReference type="ARBA" id="ARBA00022989"/>
    </source>
</evidence>
<evidence type="ECO:0000313" key="11">
    <source>
        <dbReference type="Proteomes" id="UP000078561"/>
    </source>
</evidence>
<dbReference type="EMBL" id="LT554228">
    <property type="protein sequence ID" value="SAM03690.1"/>
    <property type="molecule type" value="Genomic_DNA"/>
</dbReference>
<dbReference type="OMA" id="KLIRVWI"/>
<keyword evidence="4 9" id="KW-0812">Transmembrane</keyword>
<evidence type="ECO:0000256" key="9">
    <source>
        <dbReference type="RuleBase" id="RU367097"/>
    </source>
</evidence>
<keyword evidence="11" id="KW-1185">Reference proteome</keyword>
<sequence>MGNKKEDQEYSSLAVNTSELGASPTVVASRFVDFPPWMKTALPILCYCTASIMMTVVNKYVVSGDFNMVFLLLAVQVFKFLNLIKYREFELEEGKKWFPIVLFLVAMIYTGSKALQYLAIPVYTIFKNLTIILIAYGDVIWFGGTVTLMMMVSFTLMTVSSAIAGWTDVADAIQALSYADHVYSNTMIGYFWMAANCVSSASFVLYMRKRMKMSQFKEFDVAYYNNLLSIPVLLIPSLLLEDWSAENLNYNFPLEVRHVRVWAMIFSGVSAFGISYASAWCVRTTSSTTYSMVGNLNKLPIAISGLVFFGDPATLSSVSAIMIGFAAGMVYAYAKAYPPQETVKRTEKK</sequence>
<dbReference type="GO" id="GO:0030659">
    <property type="term" value="C:cytoplasmic vesicle membrane"/>
    <property type="evidence" value="ECO:0007669"/>
    <property type="project" value="UniProtKB-SubCell"/>
</dbReference>
<keyword evidence="2 9" id="KW-0813">Transport</keyword>
<feature type="transmembrane region" description="Helical" evidence="9">
    <location>
        <begin position="219"/>
        <end position="239"/>
    </location>
</feature>
<reference evidence="10" key="1">
    <citation type="submission" date="2016-04" db="EMBL/GenBank/DDBJ databases">
        <authorList>
            <person name="Evans L.H."/>
            <person name="Alamgir A."/>
            <person name="Owens N."/>
            <person name="Weber N.D."/>
            <person name="Virtaneva K."/>
            <person name="Barbian K."/>
            <person name="Babar A."/>
            <person name="Rosenke K."/>
        </authorList>
    </citation>
    <scope>NUCLEOTIDE SEQUENCE [LARGE SCALE GENOMIC DNA]</scope>
    <source>
        <strain evidence="10">CBS 101.48</strain>
    </source>
</reference>
<evidence type="ECO:0000256" key="3">
    <source>
        <dbReference type="ARBA" id="ARBA00022597"/>
    </source>
</evidence>
<gene>
    <name evidence="10" type="primary">ABSGL_09533.1 scaffold 11342</name>
</gene>
<dbReference type="Pfam" id="PF08449">
    <property type="entry name" value="UAA"/>
    <property type="match status" value="1"/>
</dbReference>
<evidence type="ECO:0000256" key="1">
    <source>
        <dbReference type="ARBA" id="ARBA00004439"/>
    </source>
</evidence>
<organism evidence="10">
    <name type="scientific">Absidia glauca</name>
    <name type="common">Pin mould</name>
    <dbReference type="NCBI Taxonomy" id="4829"/>
    <lineage>
        <taxon>Eukaryota</taxon>
        <taxon>Fungi</taxon>
        <taxon>Fungi incertae sedis</taxon>
        <taxon>Mucoromycota</taxon>
        <taxon>Mucoromycotina</taxon>
        <taxon>Mucoromycetes</taxon>
        <taxon>Mucorales</taxon>
        <taxon>Cunninghamellaceae</taxon>
        <taxon>Absidia</taxon>
    </lineage>
</organism>
<dbReference type="Proteomes" id="UP000078561">
    <property type="component" value="Unassembled WGS sequence"/>
</dbReference>
<evidence type="ECO:0000256" key="7">
    <source>
        <dbReference type="ARBA" id="ARBA00023136"/>
    </source>
</evidence>
<dbReference type="STRING" id="4829.A0A168Q6J6"/>
<dbReference type="AlphaFoldDB" id="A0A168Q6J6"/>
<dbReference type="NCBIfam" id="TIGR00803">
    <property type="entry name" value="nst"/>
    <property type="match status" value="1"/>
</dbReference>
<keyword evidence="7 9" id="KW-0472">Membrane</keyword>
<comment type="subunit">
    <text evidence="9">Homooligomer.</text>
</comment>
<evidence type="ECO:0000313" key="10">
    <source>
        <dbReference type="EMBL" id="SAM03690.1"/>
    </source>
</evidence>
<dbReference type="InterPro" id="IPR037185">
    <property type="entry name" value="EmrE-like"/>
</dbReference>
<dbReference type="FunCoup" id="A0A168Q6J6">
    <property type="interactions" value="268"/>
</dbReference>
<accession>A0A168Q6J6</accession>
<keyword evidence="8 9" id="KW-0968">Cytoplasmic vesicle</keyword>
<evidence type="ECO:0000256" key="2">
    <source>
        <dbReference type="ARBA" id="ARBA00022448"/>
    </source>
</evidence>
<comment type="function">
    <text evidence="9">Involved in the import of GDP-mannose from the cytoplasm into the Golgi lumen.</text>
</comment>
<dbReference type="GO" id="GO:0005789">
    <property type="term" value="C:endoplasmic reticulum membrane"/>
    <property type="evidence" value="ECO:0007669"/>
    <property type="project" value="UniProtKB-SubCell"/>
</dbReference>
<comment type="subcellular location">
    <subcellularLocation>
        <location evidence="1 9">Cytoplasmic vesicle membrane</location>
        <topology evidence="1 9">Multi-pass membrane protein</topology>
    </subcellularLocation>
    <subcellularLocation>
        <location evidence="9">Golgi apparatus membrane</location>
        <topology evidence="9">Multi-pass membrane protein</topology>
    </subcellularLocation>
    <subcellularLocation>
        <location evidence="9">Endoplasmic reticulum membrane</location>
        <topology evidence="9">Multi-pass membrane protein</topology>
    </subcellularLocation>
</comment>
<name>A0A168Q6J6_ABSGL</name>
<protein>
    <recommendedName>
        <fullName evidence="9">GDP-mannose transporter</fullName>
        <shortName evidence="9">GMT</shortName>
    </recommendedName>
</protein>
<feature type="transmembrane region" description="Helical" evidence="9">
    <location>
        <begin position="96"/>
        <end position="112"/>
    </location>
</feature>
<dbReference type="GO" id="GO:0055085">
    <property type="term" value="P:transmembrane transport"/>
    <property type="evidence" value="ECO:0007669"/>
    <property type="project" value="InterPro"/>
</dbReference>
<feature type="transmembrane region" description="Helical" evidence="9">
    <location>
        <begin position="259"/>
        <end position="282"/>
    </location>
</feature>
<keyword evidence="3 9" id="KW-0762">Sugar transport</keyword>
<dbReference type="GO" id="GO:0000139">
    <property type="term" value="C:Golgi membrane"/>
    <property type="evidence" value="ECO:0007669"/>
    <property type="project" value="UniProtKB-SubCell"/>
</dbReference>